<keyword evidence="1" id="KW-0732">Signal</keyword>
<organism evidence="2">
    <name type="scientific">Petromyces alliaceus</name>
    <name type="common">Aspergillus alliaceus</name>
    <dbReference type="NCBI Taxonomy" id="209559"/>
    <lineage>
        <taxon>Eukaryota</taxon>
        <taxon>Fungi</taxon>
        <taxon>Dikarya</taxon>
        <taxon>Ascomycota</taxon>
        <taxon>Pezizomycotina</taxon>
        <taxon>Eurotiomycetes</taxon>
        <taxon>Eurotiomycetidae</taxon>
        <taxon>Eurotiales</taxon>
        <taxon>Aspergillaceae</taxon>
        <taxon>Aspergillus</taxon>
        <taxon>Aspergillus subgen. Circumdati</taxon>
    </lineage>
</organism>
<dbReference type="EMBL" id="ML735267">
    <property type="protein sequence ID" value="KAE8389356.1"/>
    <property type="molecule type" value="Genomic_DNA"/>
</dbReference>
<evidence type="ECO:0000313" key="2">
    <source>
        <dbReference type="EMBL" id="KAE8389356.1"/>
    </source>
</evidence>
<evidence type="ECO:0000256" key="1">
    <source>
        <dbReference type="SAM" id="SignalP"/>
    </source>
</evidence>
<proteinExistence type="predicted"/>
<gene>
    <name evidence="2" type="ORF">BDV23DRAFT_99373</name>
</gene>
<dbReference type="Proteomes" id="UP000326877">
    <property type="component" value="Unassembled WGS sequence"/>
</dbReference>
<accession>A0A5N7C5H7</accession>
<feature type="signal peptide" evidence="1">
    <location>
        <begin position="1"/>
        <end position="29"/>
    </location>
</feature>
<reference evidence="2" key="1">
    <citation type="submission" date="2019-04" db="EMBL/GenBank/DDBJ databases">
        <title>Friends and foes A comparative genomics studyof 23 Aspergillus species from section Flavi.</title>
        <authorList>
            <consortium name="DOE Joint Genome Institute"/>
            <person name="Kjaerbolling I."/>
            <person name="Vesth T."/>
            <person name="Frisvad J.C."/>
            <person name="Nybo J.L."/>
            <person name="Theobald S."/>
            <person name="Kildgaard S."/>
            <person name="Isbrandt T."/>
            <person name="Kuo A."/>
            <person name="Sato A."/>
            <person name="Lyhne E.K."/>
            <person name="Kogle M.E."/>
            <person name="Wiebenga A."/>
            <person name="Kun R.S."/>
            <person name="Lubbers R.J."/>
            <person name="Makela M.R."/>
            <person name="Barry K."/>
            <person name="Chovatia M."/>
            <person name="Clum A."/>
            <person name="Daum C."/>
            <person name="Haridas S."/>
            <person name="He G."/>
            <person name="LaButti K."/>
            <person name="Lipzen A."/>
            <person name="Mondo S."/>
            <person name="Riley R."/>
            <person name="Salamov A."/>
            <person name="Simmons B.A."/>
            <person name="Magnuson J.K."/>
            <person name="Henrissat B."/>
            <person name="Mortensen U.H."/>
            <person name="Larsen T.O."/>
            <person name="Devries R.P."/>
            <person name="Grigoriev I.V."/>
            <person name="Machida M."/>
            <person name="Baker S.E."/>
            <person name="Andersen M.R."/>
        </authorList>
    </citation>
    <scope>NUCLEOTIDE SEQUENCE [LARGE SCALE GENOMIC DNA]</scope>
    <source>
        <strain evidence="2">IBT 14317</strain>
    </source>
</reference>
<protein>
    <submittedName>
        <fullName evidence="2">Uncharacterized protein</fullName>
    </submittedName>
</protein>
<feature type="chain" id="PRO_5024856938" evidence="1">
    <location>
        <begin position="30"/>
        <end position="174"/>
    </location>
</feature>
<sequence>MHNRELYTGSRGFTIFAALTLCATAQTRAELGGREEWWEVSSDITSSTWLFSPKLSKTTLLDPSQAFGYSGVVGTGVICRAACRGLRLLSHMVSLCGYSCGEQWNCKGRQWTHSRQSVCTARCGLCVDSVGGTFSIGASCITLTVHPIYPKKRGCVFLFHDDTRALGSRMGLCE</sequence>
<dbReference type="AlphaFoldDB" id="A0A5N7C5H7"/>
<name>A0A5N7C5H7_PETAA</name>